<organism evidence="1 2">
    <name type="scientific">Musa troglodytarum</name>
    <name type="common">fe'i banana</name>
    <dbReference type="NCBI Taxonomy" id="320322"/>
    <lineage>
        <taxon>Eukaryota</taxon>
        <taxon>Viridiplantae</taxon>
        <taxon>Streptophyta</taxon>
        <taxon>Embryophyta</taxon>
        <taxon>Tracheophyta</taxon>
        <taxon>Spermatophyta</taxon>
        <taxon>Magnoliopsida</taxon>
        <taxon>Liliopsida</taxon>
        <taxon>Zingiberales</taxon>
        <taxon>Musaceae</taxon>
        <taxon>Musa</taxon>
    </lineage>
</organism>
<reference evidence="1" key="1">
    <citation type="submission" date="2022-05" db="EMBL/GenBank/DDBJ databases">
        <title>The Musa troglodytarum L. genome provides insights into the mechanism of non-climacteric behaviour and enrichment of carotenoids.</title>
        <authorList>
            <person name="Wang J."/>
        </authorList>
    </citation>
    <scope>NUCLEOTIDE SEQUENCE</scope>
    <source>
        <tissue evidence="1">Leaf</tissue>
    </source>
</reference>
<accession>A0A9E7GYS6</accession>
<dbReference type="PANTHER" id="PTHR18460:SF3">
    <property type="entry name" value="TELO2-INTERACTING PROTEIN 1 HOMOLOG"/>
    <property type="match status" value="1"/>
</dbReference>
<evidence type="ECO:0000313" key="1">
    <source>
        <dbReference type="EMBL" id="URE24389.1"/>
    </source>
</evidence>
<name>A0A9E7GYS6_9LILI</name>
<keyword evidence="2" id="KW-1185">Reference proteome</keyword>
<proteinExistence type="predicted"/>
<dbReference type="OrthoDB" id="49511at2759"/>
<evidence type="ECO:0000313" key="2">
    <source>
        <dbReference type="Proteomes" id="UP001055439"/>
    </source>
</evidence>
<dbReference type="GO" id="GO:0005737">
    <property type="term" value="C:cytoplasm"/>
    <property type="evidence" value="ECO:0007669"/>
    <property type="project" value="TreeGrafter"/>
</dbReference>
<dbReference type="InterPro" id="IPR052587">
    <property type="entry name" value="TELO2-interacting_protein_1"/>
</dbReference>
<protein>
    <submittedName>
        <fullName evidence="1">TELO2 interacting protein 1</fullName>
    </submittedName>
</protein>
<gene>
    <name evidence="1" type="ORF">MUK42_17933</name>
</gene>
<dbReference type="EMBL" id="CP097510">
    <property type="protein sequence ID" value="URE24389.1"/>
    <property type="molecule type" value="Genomic_DNA"/>
</dbReference>
<sequence length="414" mass="45666">MADFLRRAPAALQPSLDYGLSSHPRRRLTALVAHLSQSALVSSFDFCVQELGLEFDVLLDGLFDWVDFFCLPSYSLFRFLLLLDAAVQCREEKKAGSDGGFGNGGAPLGGHAISDSAAEGMLMCLEELLKKCHLGSVNQMVVVLKKITFGAMLSHYEASEEFRVGIIRCFRTMLLNLQPCSVNSCSCKQRVIMPTSKSIDGAFVLHNTISRNHVESLDCLLAFLQSQNASVRALAITSSSSKSSELEAEDTVEVQISEKRHFLPFVSLLPSLHLECWEELLFKFNEMKRCRRIVGSLVGSCLKAASPLVSSQKESACLVSLDIIEPNAQAPINVGLGRVNYAVLLVCRFNQVSAVGRSAIRWLLSRRFSSFARFPDSIGSSVQPIHRYYERQSLKMAFAMATSDPTLDLNSSCK</sequence>
<dbReference type="AlphaFoldDB" id="A0A9E7GYS6"/>
<dbReference type="Proteomes" id="UP001055439">
    <property type="component" value="Chromosome 8"/>
</dbReference>
<dbReference type="PANTHER" id="PTHR18460">
    <property type="entry name" value="TEL2 INTERACTING PROTEIN 1 TTI1 FAMILY MEMBER"/>
    <property type="match status" value="1"/>
</dbReference>